<dbReference type="Pfam" id="PF13833">
    <property type="entry name" value="EF-hand_8"/>
    <property type="match status" value="3"/>
</dbReference>
<evidence type="ECO:0000256" key="2">
    <source>
        <dbReference type="ARBA" id="ARBA00022737"/>
    </source>
</evidence>
<feature type="compositionally biased region" description="Basic residues" evidence="4">
    <location>
        <begin position="973"/>
        <end position="982"/>
    </location>
</feature>
<dbReference type="CDD" id="cd00051">
    <property type="entry name" value="EFh"/>
    <property type="match status" value="2"/>
</dbReference>
<feature type="domain" description="EF-hand" evidence="5">
    <location>
        <begin position="374"/>
        <end position="409"/>
    </location>
</feature>
<dbReference type="Gene3D" id="1.10.238.10">
    <property type="entry name" value="EF-hand"/>
    <property type="match status" value="4"/>
</dbReference>
<dbReference type="GeneID" id="20650201"/>
<dbReference type="InterPro" id="IPR002048">
    <property type="entry name" value="EF_hand_dom"/>
</dbReference>
<reference evidence="6 7" key="1">
    <citation type="journal article" date="2006" name="Science">
        <title>Phytophthora genome sequences uncover evolutionary origins and mechanisms of pathogenesis.</title>
        <authorList>
            <person name="Tyler B.M."/>
            <person name="Tripathy S."/>
            <person name="Zhang X."/>
            <person name="Dehal P."/>
            <person name="Jiang R.H."/>
            <person name="Aerts A."/>
            <person name="Arredondo F.D."/>
            <person name="Baxter L."/>
            <person name="Bensasson D."/>
            <person name="Beynon J.L."/>
            <person name="Chapman J."/>
            <person name="Damasceno C.M."/>
            <person name="Dorrance A.E."/>
            <person name="Dou D."/>
            <person name="Dickerman A.W."/>
            <person name="Dubchak I.L."/>
            <person name="Garbelotto M."/>
            <person name="Gijzen M."/>
            <person name="Gordon S.G."/>
            <person name="Govers F."/>
            <person name="Grunwald N.J."/>
            <person name="Huang W."/>
            <person name="Ivors K.L."/>
            <person name="Jones R.W."/>
            <person name="Kamoun S."/>
            <person name="Krampis K."/>
            <person name="Lamour K.H."/>
            <person name="Lee M.K."/>
            <person name="McDonald W.H."/>
            <person name="Medina M."/>
            <person name="Meijer H.J."/>
            <person name="Nordberg E.K."/>
            <person name="Maclean D.J."/>
            <person name="Ospina-Giraldo M.D."/>
            <person name="Morris P.F."/>
            <person name="Phuntumart V."/>
            <person name="Putnam N.H."/>
            <person name="Rash S."/>
            <person name="Rose J.K."/>
            <person name="Sakihama Y."/>
            <person name="Salamov A.A."/>
            <person name="Savidor A."/>
            <person name="Scheuring C.F."/>
            <person name="Smith B.M."/>
            <person name="Sobral B.W."/>
            <person name="Terry A."/>
            <person name="Torto-Alalibo T.A."/>
            <person name="Win J."/>
            <person name="Xu Z."/>
            <person name="Zhang H."/>
            <person name="Grigoriev I.V."/>
            <person name="Rokhsar D.S."/>
            <person name="Boore J.L."/>
        </authorList>
    </citation>
    <scope>NUCLEOTIDE SEQUENCE [LARGE SCALE GENOMIC DNA]</scope>
    <source>
        <strain evidence="6 7">P6497</strain>
    </source>
</reference>
<keyword evidence="2" id="KW-0677">Repeat</keyword>
<protein>
    <recommendedName>
        <fullName evidence="5">EF-hand domain-containing protein</fullName>
    </recommendedName>
</protein>
<gene>
    <name evidence="6" type="ORF">PHYSODRAFT_361816</name>
</gene>
<dbReference type="InterPro" id="IPR051581">
    <property type="entry name" value="Ca-bind"/>
</dbReference>
<feature type="compositionally biased region" description="Low complexity" evidence="4">
    <location>
        <begin position="924"/>
        <end position="943"/>
    </location>
</feature>
<dbReference type="AlphaFoldDB" id="G5A450"/>
<keyword evidence="1" id="KW-0479">Metal-binding</keyword>
<feature type="region of interest" description="Disordered" evidence="4">
    <location>
        <begin position="888"/>
        <end position="946"/>
    </location>
</feature>
<evidence type="ECO:0000313" key="6">
    <source>
        <dbReference type="EMBL" id="EGZ09496.1"/>
    </source>
</evidence>
<evidence type="ECO:0000313" key="7">
    <source>
        <dbReference type="Proteomes" id="UP000002640"/>
    </source>
</evidence>
<dbReference type="InterPro" id="IPR018247">
    <property type="entry name" value="EF_Hand_1_Ca_BS"/>
</dbReference>
<sequence>MEGPPVGSLALSGAGYALSKARASRPTRPAGRMPRAPPPDNEASLEPQLTPKITTVEALIKELRKVTHAMFCTVDPSIPSSSAYENYSRQAFRFFTTTNSITPECFHHKVVRLGLHVTPRLCNELFRRIDQEDLGEIVYPTFAQRVFLPETFFSPDEPTQASGHGSPTKISIKLEPAARPVIRSPRQVGGGSNHAANAVPSPRKSTPVYEYMALDELEKCIVRRLEDKMPRGATDAVGQAFRFFTSADTITFADFHRHLGMLQIQISPPKCRELFVRFDRDRDGVIDTIEFATTLFTKENRAPDRPTSPRSDPSAADQEPSVSTKQLVTMIRERMDQLSEETDRFQQAFMLFGKPTGISCSDLNSALRRLGLRVSEKQLQDLFDTFDFDKTGDLDVNKFVQGVMLDDYSTSFWLSVKDRQKVDDSRRKLYSMAVQSVQESWTIADIERMLREKIEQRTSRSSDCFRQAFRIFKKVNGIKPHEFHAALEAIGLALTRVQSDILFRRFDKDGSGDIDLNEFIHGVLPPDYIGISWVAAADELHRIEAKKKKEKAMANPEQYMTEIEMESWSLDEIEMRIRDKIQQATSRSSDTFRQAYKIFKKASHVTMEEFRERLLALGFRLTPAQCLGLFKRYDTDNSNDLDLQEFCMKILPPDYTHDGDHWSHSEKYRKERQRQKLEYVKRSKNGLIMLPKFIESHRFTRGHYVSRTFEGMQEETMSSFSSRSDASSKNGATRPSTSSTIDEVTRTTSPRPPRTSRPPSTSTTENSTSQYLPSPRHRPTPASPTSPLASCSPQNIRTAVSAVSSRPSDTHAYSMQAAPPTSPRIVSPTRPMSPRAPSSTPLSPHRQGRPMTPRKPSPQAEDVAIEYEDEEIIEDDDVMSLELSRVKKLSRHRRKHGKSSRRHHHSTHDSERSSSSSGQVSVRAAESVAGSSTSTASGAVGTAKHMPQRNHVLLIKRFMQAAGKGSELSSSRSVKRLSVARR</sequence>
<feature type="compositionally biased region" description="Polar residues" evidence="4">
    <location>
        <begin position="794"/>
        <end position="813"/>
    </location>
</feature>
<dbReference type="OMA" id="IFKKASH"/>
<feature type="region of interest" description="Disordered" evidence="4">
    <location>
        <begin position="961"/>
        <end position="982"/>
    </location>
</feature>
<keyword evidence="3" id="KW-0106">Calcium</keyword>
<proteinExistence type="predicted"/>
<dbReference type="PROSITE" id="PS00018">
    <property type="entry name" value="EF_HAND_1"/>
    <property type="match status" value="3"/>
</dbReference>
<organism evidence="6 7">
    <name type="scientific">Phytophthora sojae (strain P6497)</name>
    <name type="common">Soybean stem and root rot agent</name>
    <name type="synonym">Phytophthora megasperma f. sp. glycines</name>
    <dbReference type="NCBI Taxonomy" id="1094619"/>
    <lineage>
        <taxon>Eukaryota</taxon>
        <taxon>Sar</taxon>
        <taxon>Stramenopiles</taxon>
        <taxon>Oomycota</taxon>
        <taxon>Peronosporomycetes</taxon>
        <taxon>Peronosporales</taxon>
        <taxon>Peronosporaceae</taxon>
        <taxon>Phytophthora</taxon>
    </lineage>
</organism>
<feature type="compositionally biased region" description="Basic residues" evidence="4">
    <location>
        <begin position="888"/>
        <end position="906"/>
    </location>
</feature>
<dbReference type="InterPro" id="IPR011992">
    <property type="entry name" value="EF-hand-dom_pair"/>
</dbReference>
<feature type="domain" description="EF-hand" evidence="5">
    <location>
        <begin position="494"/>
        <end position="529"/>
    </location>
</feature>
<dbReference type="SMART" id="SM00054">
    <property type="entry name" value="EFh"/>
    <property type="match status" value="4"/>
</dbReference>
<dbReference type="EMBL" id="JH159159">
    <property type="protein sequence ID" value="EGZ09496.1"/>
    <property type="molecule type" value="Genomic_DNA"/>
</dbReference>
<dbReference type="Proteomes" id="UP000002640">
    <property type="component" value="Unassembled WGS sequence"/>
</dbReference>
<feature type="compositionally biased region" description="Low complexity" evidence="4">
    <location>
        <begin position="783"/>
        <end position="793"/>
    </location>
</feature>
<accession>G5A450</accession>
<dbReference type="SUPFAM" id="SSF47473">
    <property type="entry name" value="EF-hand"/>
    <property type="match status" value="3"/>
</dbReference>
<evidence type="ECO:0000256" key="4">
    <source>
        <dbReference type="SAM" id="MobiDB-lite"/>
    </source>
</evidence>
<name>G5A450_PHYSP</name>
<dbReference type="PANTHER" id="PTHR34524:SF6">
    <property type="entry name" value="CALCYPHOSINE LIKE"/>
    <property type="match status" value="1"/>
</dbReference>
<feature type="region of interest" description="Disordered" evidence="4">
    <location>
        <begin position="297"/>
        <end position="323"/>
    </location>
</feature>
<evidence type="ECO:0000256" key="1">
    <source>
        <dbReference type="ARBA" id="ARBA00022723"/>
    </source>
</evidence>
<feature type="domain" description="EF-hand" evidence="5">
    <location>
        <begin position="266"/>
        <end position="301"/>
    </location>
</feature>
<evidence type="ECO:0000259" key="5">
    <source>
        <dbReference type="PROSITE" id="PS50222"/>
    </source>
</evidence>
<dbReference type="PANTHER" id="PTHR34524">
    <property type="entry name" value="CALCYPHOSIN"/>
    <property type="match status" value="1"/>
</dbReference>
<feature type="compositionally biased region" description="Low complexity" evidence="4">
    <location>
        <begin position="308"/>
        <end position="317"/>
    </location>
</feature>
<feature type="region of interest" description="Disordered" evidence="4">
    <location>
        <begin position="715"/>
        <end position="860"/>
    </location>
</feature>
<dbReference type="RefSeq" id="XP_009534357.1">
    <property type="nucleotide sequence ID" value="XM_009536062.1"/>
</dbReference>
<dbReference type="GO" id="GO:0005509">
    <property type="term" value="F:calcium ion binding"/>
    <property type="evidence" value="ECO:0007669"/>
    <property type="project" value="InterPro"/>
</dbReference>
<feature type="compositionally biased region" description="Low complexity" evidence="4">
    <location>
        <begin position="718"/>
        <end position="728"/>
    </location>
</feature>
<dbReference type="PROSITE" id="PS50222">
    <property type="entry name" value="EF_HAND_2"/>
    <property type="match status" value="3"/>
</dbReference>
<evidence type="ECO:0000256" key="3">
    <source>
        <dbReference type="ARBA" id="ARBA00022837"/>
    </source>
</evidence>
<feature type="compositionally biased region" description="Low complexity" evidence="4">
    <location>
        <begin position="962"/>
        <end position="972"/>
    </location>
</feature>
<dbReference type="STRING" id="1094619.G5A450"/>
<dbReference type="InParanoid" id="G5A450"/>
<feature type="region of interest" description="Disordered" evidence="4">
    <location>
        <begin position="18"/>
        <end position="47"/>
    </location>
</feature>
<feature type="compositionally biased region" description="Polar residues" evidence="4">
    <location>
        <begin position="729"/>
        <end position="742"/>
    </location>
</feature>
<keyword evidence="7" id="KW-1185">Reference proteome</keyword>
<dbReference type="KEGG" id="psoj:PHYSODRAFT_361816"/>